<organism evidence="2">
    <name type="scientific">bioreactor metagenome</name>
    <dbReference type="NCBI Taxonomy" id="1076179"/>
    <lineage>
        <taxon>unclassified sequences</taxon>
        <taxon>metagenomes</taxon>
        <taxon>ecological metagenomes</taxon>
    </lineage>
</organism>
<gene>
    <name evidence="2" type="ORF">SDC9_133156</name>
</gene>
<keyword evidence="1" id="KW-0812">Transmembrane</keyword>
<dbReference type="AlphaFoldDB" id="A0A645DAW6"/>
<feature type="transmembrane region" description="Helical" evidence="1">
    <location>
        <begin position="20"/>
        <end position="37"/>
    </location>
</feature>
<keyword evidence="1" id="KW-0472">Membrane</keyword>
<protein>
    <submittedName>
        <fullName evidence="2">Uncharacterized protein</fullName>
    </submittedName>
</protein>
<proteinExistence type="predicted"/>
<sequence length="61" mass="6429">MATIHSGIVGGTLNASSNPVTTALKSLIIIGLLVIFWKAYSDKTAEPTAVKITNNAFNPKK</sequence>
<keyword evidence="1" id="KW-1133">Transmembrane helix</keyword>
<comment type="caution">
    <text evidence="2">The sequence shown here is derived from an EMBL/GenBank/DDBJ whole genome shotgun (WGS) entry which is preliminary data.</text>
</comment>
<accession>A0A645DAW6</accession>
<evidence type="ECO:0000313" key="2">
    <source>
        <dbReference type="EMBL" id="MPM86073.1"/>
    </source>
</evidence>
<reference evidence="2" key="1">
    <citation type="submission" date="2019-08" db="EMBL/GenBank/DDBJ databases">
        <authorList>
            <person name="Kucharzyk K."/>
            <person name="Murdoch R.W."/>
            <person name="Higgins S."/>
            <person name="Loffler F."/>
        </authorList>
    </citation>
    <scope>NUCLEOTIDE SEQUENCE</scope>
</reference>
<dbReference type="EMBL" id="VSSQ01034202">
    <property type="protein sequence ID" value="MPM86073.1"/>
    <property type="molecule type" value="Genomic_DNA"/>
</dbReference>
<evidence type="ECO:0000256" key="1">
    <source>
        <dbReference type="SAM" id="Phobius"/>
    </source>
</evidence>
<name>A0A645DAW6_9ZZZZ</name>